<dbReference type="SUPFAM" id="SSF51604">
    <property type="entry name" value="Enolase C-terminal domain-like"/>
    <property type="match status" value="1"/>
</dbReference>
<dbReference type="InterPro" id="IPR018110">
    <property type="entry name" value="Mandel_Rmase/mucon_lact_enz_CS"/>
</dbReference>
<dbReference type="InterPro" id="IPR013342">
    <property type="entry name" value="Mandelate_racemase_C"/>
</dbReference>
<dbReference type="Pfam" id="PF21508">
    <property type="entry name" value="MenC_N"/>
    <property type="match status" value="1"/>
</dbReference>
<dbReference type="InterPro" id="IPR036849">
    <property type="entry name" value="Enolase-like_C_sf"/>
</dbReference>
<dbReference type="GO" id="GO:0016829">
    <property type="term" value="F:lyase activity"/>
    <property type="evidence" value="ECO:0007669"/>
    <property type="project" value="UniProtKB-KW"/>
</dbReference>
<dbReference type="Proteomes" id="UP000479132">
    <property type="component" value="Unassembled WGS sequence"/>
</dbReference>
<evidence type="ECO:0000256" key="2">
    <source>
        <dbReference type="ARBA" id="ARBA00022842"/>
    </source>
</evidence>
<reference evidence="5 6" key="1">
    <citation type="submission" date="2020-02" db="EMBL/GenBank/DDBJ databases">
        <title>Aliifodinibius halophilus 2W32, complete genome.</title>
        <authorList>
            <person name="Li Y."/>
            <person name="Wu S."/>
        </authorList>
    </citation>
    <scope>NUCLEOTIDE SEQUENCE [LARGE SCALE GENOMIC DNA]</scope>
    <source>
        <strain evidence="5 6">2W32</strain>
    </source>
</reference>
<comment type="caution">
    <text evidence="5">The sequence shown here is derived from an EMBL/GenBank/DDBJ whole genome shotgun (WGS) entry which is preliminary data.</text>
</comment>
<feature type="domain" description="Mandelate racemase/muconate lactonizing enzyme C-terminal" evidence="4">
    <location>
        <begin position="139"/>
        <end position="233"/>
    </location>
</feature>
<dbReference type="GO" id="GO:0009063">
    <property type="term" value="P:amino acid catabolic process"/>
    <property type="evidence" value="ECO:0007669"/>
    <property type="project" value="InterPro"/>
</dbReference>
<organism evidence="5 6">
    <name type="scientific">Fodinibius halophilus</name>
    <dbReference type="NCBI Taxonomy" id="1736908"/>
    <lineage>
        <taxon>Bacteria</taxon>
        <taxon>Pseudomonadati</taxon>
        <taxon>Balneolota</taxon>
        <taxon>Balneolia</taxon>
        <taxon>Balneolales</taxon>
        <taxon>Balneolaceae</taxon>
        <taxon>Fodinibius</taxon>
    </lineage>
</organism>
<accession>A0A6M1T1F6</accession>
<evidence type="ECO:0000256" key="3">
    <source>
        <dbReference type="ARBA" id="ARBA00023239"/>
    </source>
</evidence>
<dbReference type="InterPro" id="IPR041338">
    <property type="entry name" value="OSBS_N"/>
</dbReference>
<keyword evidence="2" id="KW-0460">Magnesium</keyword>
<sequence>MKLTAYQYYLPFKKNLNTSNKSFKHRTGILLEYPCDDGRTVFGEAAPLPGFSKKSLDKIVGELKINVADISEALNSTEPVTSLQKVYETTSLANELAFGLDTLAYQITAQNKGTTMSQILFSQLQTSIKINALGDLLSDNIFAEVKQFVNKGFKTIKFKVGRNVKIEYQQLREIRSIYPDLTVRLDANQAWPLKEAITNCNRFSSLGIEYLEEPIAQPSPQNYEDLTQNIELPIGIDESIIHTDWWPNILPFTSYVILKPMLLGNFKKIFATNRLANTHDNKTVLTTSLESGIGRIMTAIFSSGFGNRQTAHGLMTGTLLARDLIDDSNCILNGEYQIPLSEIPFTIDPNILNQLSPIRLQK</sequence>
<keyword evidence="3" id="KW-0456">Lyase</keyword>
<dbReference type="AlphaFoldDB" id="A0A6M1T1F6"/>
<name>A0A6M1T1F6_9BACT</name>
<evidence type="ECO:0000313" key="6">
    <source>
        <dbReference type="Proteomes" id="UP000479132"/>
    </source>
</evidence>
<dbReference type="GO" id="GO:0046872">
    <property type="term" value="F:metal ion binding"/>
    <property type="evidence" value="ECO:0007669"/>
    <property type="project" value="UniProtKB-KW"/>
</dbReference>
<evidence type="ECO:0000313" key="5">
    <source>
        <dbReference type="EMBL" id="NGP87015.1"/>
    </source>
</evidence>
<proteinExistence type="predicted"/>
<dbReference type="InterPro" id="IPR029017">
    <property type="entry name" value="Enolase-like_N"/>
</dbReference>
<evidence type="ECO:0000256" key="1">
    <source>
        <dbReference type="ARBA" id="ARBA00022723"/>
    </source>
</evidence>
<dbReference type="PANTHER" id="PTHR48073:SF2">
    <property type="entry name" value="O-SUCCINYLBENZOATE SYNTHASE"/>
    <property type="match status" value="1"/>
</dbReference>
<gene>
    <name evidence="5" type="ORF">G3569_01510</name>
</gene>
<evidence type="ECO:0000259" key="4">
    <source>
        <dbReference type="SMART" id="SM00922"/>
    </source>
</evidence>
<keyword evidence="1" id="KW-0479">Metal-binding</keyword>
<dbReference type="SFLD" id="SFLDS00001">
    <property type="entry name" value="Enolase"/>
    <property type="match status" value="1"/>
</dbReference>
<dbReference type="Gene3D" id="3.30.390.10">
    <property type="entry name" value="Enolase-like, N-terminal domain"/>
    <property type="match status" value="1"/>
</dbReference>
<keyword evidence="6" id="KW-1185">Reference proteome</keyword>
<dbReference type="Gene3D" id="3.20.20.120">
    <property type="entry name" value="Enolase-like C-terminal domain"/>
    <property type="match status" value="1"/>
</dbReference>
<dbReference type="PROSITE" id="PS00909">
    <property type="entry name" value="MR_MLE_2"/>
    <property type="match status" value="1"/>
</dbReference>
<dbReference type="SMART" id="SM00922">
    <property type="entry name" value="MR_MLE"/>
    <property type="match status" value="1"/>
</dbReference>
<dbReference type="InterPro" id="IPR029065">
    <property type="entry name" value="Enolase_C-like"/>
</dbReference>
<dbReference type="SUPFAM" id="SSF54826">
    <property type="entry name" value="Enolase N-terminal domain-like"/>
    <property type="match status" value="1"/>
</dbReference>
<dbReference type="Pfam" id="PF13378">
    <property type="entry name" value="MR_MLE_C"/>
    <property type="match status" value="1"/>
</dbReference>
<dbReference type="SFLD" id="SFLDF00009">
    <property type="entry name" value="o-succinylbenzoate_synthase"/>
    <property type="match status" value="1"/>
</dbReference>
<dbReference type="RefSeq" id="WP_165265355.1">
    <property type="nucleotide sequence ID" value="NZ_JAALLS010000001.1"/>
</dbReference>
<dbReference type="PANTHER" id="PTHR48073">
    <property type="entry name" value="O-SUCCINYLBENZOATE SYNTHASE-RELATED"/>
    <property type="match status" value="1"/>
</dbReference>
<dbReference type="SFLD" id="SFLDG00180">
    <property type="entry name" value="muconate_cycloisomerase"/>
    <property type="match status" value="1"/>
</dbReference>
<dbReference type="EMBL" id="JAALLS010000001">
    <property type="protein sequence ID" value="NGP87015.1"/>
    <property type="molecule type" value="Genomic_DNA"/>
</dbReference>
<protein>
    <recommendedName>
        <fullName evidence="4">Mandelate racemase/muconate lactonizing enzyme C-terminal domain-containing protein</fullName>
    </recommendedName>
</protein>